<evidence type="ECO:0000313" key="5">
    <source>
        <dbReference type="Proteomes" id="UP000291191"/>
    </source>
</evidence>
<accession>A0A4Q5HIR0</accession>
<gene>
    <name evidence="4" type="ORF">EAJ06_04415</name>
</gene>
<keyword evidence="2" id="KW-0472">Membrane</keyword>
<dbReference type="GO" id="GO:0009279">
    <property type="term" value="C:cell outer membrane"/>
    <property type="evidence" value="ECO:0007669"/>
    <property type="project" value="UniProtKB-SubCell"/>
</dbReference>
<dbReference type="SUPFAM" id="SSF56935">
    <property type="entry name" value="Porins"/>
    <property type="match status" value="1"/>
</dbReference>
<evidence type="ECO:0000256" key="1">
    <source>
        <dbReference type="ARBA" id="ARBA00004442"/>
    </source>
</evidence>
<keyword evidence="3" id="KW-0998">Cell outer membrane</keyword>
<dbReference type="RefSeq" id="WP_130069810.1">
    <property type="nucleotide sequence ID" value="NZ_RCXO01000004.1"/>
</dbReference>
<comment type="subcellular location">
    <subcellularLocation>
        <location evidence="1">Cell outer membrane</location>
    </subcellularLocation>
</comment>
<organism evidence="4 5">
    <name type="scientific">Bacteroides intestinalis</name>
    <dbReference type="NCBI Taxonomy" id="329854"/>
    <lineage>
        <taxon>Bacteria</taxon>
        <taxon>Pseudomonadati</taxon>
        <taxon>Bacteroidota</taxon>
        <taxon>Bacteroidia</taxon>
        <taxon>Bacteroidales</taxon>
        <taxon>Bacteroidaceae</taxon>
        <taxon>Bacteroides</taxon>
    </lineage>
</organism>
<dbReference type="InterPro" id="IPR036942">
    <property type="entry name" value="Beta-barrel_TonB_sf"/>
</dbReference>
<dbReference type="OrthoDB" id="1096764at2"/>
<dbReference type="AlphaFoldDB" id="A0A4Q5HIR0"/>
<dbReference type="EMBL" id="RCXO01000004">
    <property type="protein sequence ID" value="RYT81785.1"/>
    <property type="molecule type" value="Genomic_DNA"/>
</dbReference>
<keyword evidence="5" id="KW-1185">Reference proteome</keyword>
<dbReference type="InterPro" id="IPR023996">
    <property type="entry name" value="TonB-dep_OMP_SusC/RagA"/>
</dbReference>
<evidence type="ECO:0000256" key="2">
    <source>
        <dbReference type="ARBA" id="ARBA00023136"/>
    </source>
</evidence>
<evidence type="ECO:0000256" key="3">
    <source>
        <dbReference type="ARBA" id="ARBA00023237"/>
    </source>
</evidence>
<proteinExistence type="predicted"/>
<name>A0A4Q5HIR0_9BACE</name>
<evidence type="ECO:0000313" key="4">
    <source>
        <dbReference type="EMBL" id="RYT81785.1"/>
    </source>
</evidence>
<protein>
    <submittedName>
        <fullName evidence="4">SusC/RagA family TonB-linked outer membrane protein</fullName>
    </submittedName>
</protein>
<reference evidence="4 5" key="1">
    <citation type="journal article" date="2019" name="Science, e1252229">
        <title>Invertible promoters mediate bacterial phase variation, antibiotic resistance, and host adaptation in the gut.</title>
        <authorList>
            <person name="Jiang X."/>
            <person name="Hall A.B."/>
            <person name="Arthur T.D."/>
            <person name="Plichta D.R."/>
            <person name="Covington C.T."/>
            <person name="Poyet M."/>
            <person name="Crothers J."/>
            <person name="Moses P.L."/>
            <person name="Tolonen A.C."/>
            <person name="Vlamakis H."/>
            <person name="Alm E.J."/>
            <person name="Xavier R.J."/>
        </authorList>
    </citation>
    <scope>NUCLEOTIDE SEQUENCE [LARGE SCALE GENOMIC DNA]</scope>
    <source>
        <strain evidence="5">bf_0095</strain>
    </source>
</reference>
<dbReference type="NCBIfam" id="TIGR04056">
    <property type="entry name" value="OMP_RagA_SusC"/>
    <property type="match status" value="1"/>
</dbReference>
<comment type="caution">
    <text evidence="4">The sequence shown here is derived from an EMBL/GenBank/DDBJ whole genome shotgun (WGS) entry which is preliminary data.</text>
</comment>
<dbReference type="Gene3D" id="2.40.170.20">
    <property type="entry name" value="TonB-dependent receptor, beta-barrel domain"/>
    <property type="match status" value="1"/>
</dbReference>
<feature type="non-terminal residue" evidence="4">
    <location>
        <position position="1"/>
    </location>
</feature>
<sequence>MLGISARATYAYNMKYLMEVNLGYNGSEQFAKKKRFGFFPAFSAGWVVSNERFLEKNKTITNLKLRASYGKVGNDQLGSNRFLYLDDIQMASGVIPSLGRGQSISINKKGNPDVGWEIAYKQNYGVDIQLFNELSFSFDYFRERREDILIQRSTVPELQGLPLSALPKVNMGMVHNSGFELEVGYNRKLNKDFSFGVKGNFSYNKNKIDYIDETCLPEEYAYPYRKTGYSIGQIFGYKIDYSNGNGYINTVEELEWAKKTYKIGTPRMGDLLYKDVNGDGDIDPEDISPIKYSNIPRITYGFSGNLSWRNLDFSFLFSGVAKVSKYYSNFGVTEIGLVGFYTGYHLNAWTAERYNSGRKIEYPALSANTTTSMTANDFFVMDRSFLRLKNIELGYTLPKLLLEKIKIQKLRIYVSGNNLLTFKKMKLNSIDPEQSSETAYPVTKMVSFGANVTF</sequence>
<dbReference type="Proteomes" id="UP000291191">
    <property type="component" value="Unassembled WGS sequence"/>
</dbReference>